<dbReference type="PROSITE" id="PS00211">
    <property type="entry name" value="ABC_TRANSPORTER_1"/>
    <property type="match status" value="1"/>
</dbReference>
<dbReference type="OrthoDB" id="39350at2"/>
<dbReference type="InterPro" id="IPR027417">
    <property type="entry name" value="P-loop_NTPase"/>
</dbReference>
<sequence>MSTTTDAAVFRLEGVTKRYSGALALDRVTFDVRPGEVHALLGENGAGKSTMAKIIAGVAPPDEGRLVIDGEPVKFAAPAEATAAGIAMVYQEGSLVDTMTVAQNLFLANAAVLNNMAQLNSKARHLLESHNFHIEPNATVANLGAAQKQMVEIARAVHRDAKVIIFDEPTASVTPEEAQQLFLSMHSLKQRGVGIIFITHNLEEALRHSDRITVMRDGVLQATHPVEEMSREKIVRLMVGRDVAYERHAGTVAPGVRPALEFDNVTMGRVVQNMSFSAYPGQVVVLAGLVGAGRTEAAMIAAGAMKRRRIGGGEIRLEGEPVRFRTPREAIERGIAYITEDRKVLGIFSDLSIYENIDIGYLGTAHPMPPWMSPRRRKRLGAKMVERFHVRTLNPAKARLVELSGGNQQKVLLAKGLTKKPKVVIFDEPTRGVDVGAIEDIHAAIRAYAEDGVAVIVISSYLPEVLSLADRVLVARGGRVVAEFSGDEATEEKIMFAAVH</sequence>
<proteinExistence type="predicted"/>
<evidence type="ECO:0000256" key="2">
    <source>
        <dbReference type="ARBA" id="ARBA00022448"/>
    </source>
</evidence>
<dbReference type="SUPFAM" id="SSF52540">
    <property type="entry name" value="P-loop containing nucleoside triphosphate hydrolases"/>
    <property type="match status" value="2"/>
</dbReference>
<keyword evidence="2" id="KW-0813">Transport</keyword>
<dbReference type="CDD" id="cd03215">
    <property type="entry name" value="ABC_Carb_Monos_II"/>
    <property type="match status" value="1"/>
</dbReference>
<evidence type="ECO:0000256" key="5">
    <source>
        <dbReference type="ARBA" id="ARBA00022741"/>
    </source>
</evidence>
<evidence type="ECO:0000256" key="6">
    <source>
        <dbReference type="ARBA" id="ARBA00022840"/>
    </source>
</evidence>
<evidence type="ECO:0000313" key="10">
    <source>
        <dbReference type="EMBL" id="MPV88442.1"/>
    </source>
</evidence>
<evidence type="ECO:0000256" key="3">
    <source>
        <dbReference type="ARBA" id="ARBA00022475"/>
    </source>
</evidence>
<dbReference type="GO" id="GO:0005524">
    <property type="term" value="F:ATP binding"/>
    <property type="evidence" value="ECO:0007669"/>
    <property type="project" value="UniProtKB-KW"/>
</dbReference>
<dbReference type="PANTHER" id="PTHR43790:SF9">
    <property type="entry name" value="GALACTOFURANOSE TRANSPORTER ATP-BINDING PROTEIN YTFR"/>
    <property type="match status" value="1"/>
</dbReference>
<evidence type="ECO:0000256" key="8">
    <source>
        <dbReference type="ARBA" id="ARBA00023136"/>
    </source>
</evidence>
<dbReference type="InterPro" id="IPR003593">
    <property type="entry name" value="AAA+_ATPase"/>
</dbReference>
<comment type="subcellular location">
    <subcellularLocation>
        <location evidence="1">Cell membrane</location>
        <topology evidence="1">Peripheral membrane protein</topology>
    </subcellularLocation>
</comment>
<dbReference type="Pfam" id="PF00005">
    <property type="entry name" value="ABC_tran"/>
    <property type="match status" value="2"/>
</dbReference>
<protein>
    <submittedName>
        <fullName evidence="10">ATP-binding cassette domain-containing protein</fullName>
    </submittedName>
</protein>
<dbReference type="PANTHER" id="PTHR43790">
    <property type="entry name" value="CARBOHYDRATE TRANSPORT ATP-BINDING PROTEIN MG119-RELATED"/>
    <property type="match status" value="1"/>
</dbReference>
<dbReference type="FunFam" id="3.40.50.300:FF:000127">
    <property type="entry name" value="Ribose import ATP-binding protein RbsA"/>
    <property type="match status" value="1"/>
</dbReference>
<dbReference type="InterPro" id="IPR017871">
    <property type="entry name" value="ABC_transporter-like_CS"/>
</dbReference>
<keyword evidence="6 10" id="KW-0067">ATP-binding</keyword>
<keyword evidence="8" id="KW-0472">Membrane</keyword>
<dbReference type="PROSITE" id="PS50893">
    <property type="entry name" value="ABC_TRANSPORTER_2"/>
    <property type="match status" value="2"/>
</dbReference>
<reference evidence="10 11" key="1">
    <citation type="submission" date="2019-10" db="EMBL/GenBank/DDBJ databases">
        <title>Georgenia wutianyii sp. nov. and Georgenia yuyongxinii sp. nov. isolated from plateau pika (Ochotona curzoniae) in the Qinghai-Tibet plateau of China.</title>
        <authorList>
            <person name="Tian Z."/>
        </authorList>
    </citation>
    <scope>NUCLEOTIDE SEQUENCE [LARGE SCALE GENOMIC DNA]</scope>
    <source>
        <strain evidence="10 11">JCM 15130</strain>
    </source>
</reference>
<dbReference type="InterPro" id="IPR003439">
    <property type="entry name" value="ABC_transporter-like_ATP-bd"/>
</dbReference>
<dbReference type="Gene3D" id="3.40.50.300">
    <property type="entry name" value="P-loop containing nucleotide triphosphate hydrolases"/>
    <property type="match status" value="2"/>
</dbReference>
<organism evidence="10 11">
    <name type="scientific">Georgenia ruanii</name>
    <dbReference type="NCBI Taxonomy" id="348442"/>
    <lineage>
        <taxon>Bacteria</taxon>
        <taxon>Bacillati</taxon>
        <taxon>Actinomycetota</taxon>
        <taxon>Actinomycetes</taxon>
        <taxon>Micrococcales</taxon>
        <taxon>Bogoriellaceae</taxon>
        <taxon>Georgenia</taxon>
    </lineage>
</organism>
<gene>
    <name evidence="10" type="ORF">GB882_07165</name>
</gene>
<feature type="domain" description="ABC transporter" evidence="9">
    <location>
        <begin position="256"/>
        <end position="497"/>
    </location>
</feature>
<dbReference type="GO" id="GO:0005886">
    <property type="term" value="C:plasma membrane"/>
    <property type="evidence" value="ECO:0007669"/>
    <property type="project" value="UniProtKB-SubCell"/>
</dbReference>
<name>A0A7J9UV93_9MICO</name>
<dbReference type="SMART" id="SM00382">
    <property type="entry name" value="AAA"/>
    <property type="match status" value="2"/>
</dbReference>
<dbReference type="Proteomes" id="UP000429644">
    <property type="component" value="Unassembled WGS sequence"/>
</dbReference>
<keyword evidence="5" id="KW-0547">Nucleotide-binding</keyword>
<dbReference type="AlphaFoldDB" id="A0A7J9UV93"/>
<feature type="domain" description="ABC transporter" evidence="9">
    <location>
        <begin position="10"/>
        <end position="242"/>
    </location>
</feature>
<dbReference type="InterPro" id="IPR050107">
    <property type="entry name" value="ABC_carbohydrate_import_ATPase"/>
</dbReference>
<keyword evidence="7" id="KW-1278">Translocase</keyword>
<evidence type="ECO:0000256" key="1">
    <source>
        <dbReference type="ARBA" id="ARBA00004202"/>
    </source>
</evidence>
<keyword evidence="3" id="KW-1003">Cell membrane</keyword>
<dbReference type="GO" id="GO:0016887">
    <property type="term" value="F:ATP hydrolysis activity"/>
    <property type="evidence" value="ECO:0007669"/>
    <property type="project" value="InterPro"/>
</dbReference>
<evidence type="ECO:0000256" key="4">
    <source>
        <dbReference type="ARBA" id="ARBA00022737"/>
    </source>
</evidence>
<keyword evidence="11" id="KW-1185">Reference proteome</keyword>
<accession>A0A7J9UV93</accession>
<comment type="caution">
    <text evidence="10">The sequence shown here is derived from an EMBL/GenBank/DDBJ whole genome shotgun (WGS) entry which is preliminary data.</text>
</comment>
<evidence type="ECO:0000313" key="11">
    <source>
        <dbReference type="Proteomes" id="UP000429644"/>
    </source>
</evidence>
<dbReference type="CDD" id="cd03216">
    <property type="entry name" value="ABC_Carb_Monos_I"/>
    <property type="match status" value="1"/>
</dbReference>
<dbReference type="RefSeq" id="WP_152231112.1">
    <property type="nucleotide sequence ID" value="NZ_BAAAOT010000011.1"/>
</dbReference>
<evidence type="ECO:0000259" key="9">
    <source>
        <dbReference type="PROSITE" id="PS50893"/>
    </source>
</evidence>
<dbReference type="EMBL" id="WHPD01001562">
    <property type="protein sequence ID" value="MPV88442.1"/>
    <property type="molecule type" value="Genomic_DNA"/>
</dbReference>
<evidence type="ECO:0000256" key="7">
    <source>
        <dbReference type="ARBA" id="ARBA00022967"/>
    </source>
</evidence>
<keyword evidence="4" id="KW-0677">Repeat</keyword>